<evidence type="ECO:0000256" key="10">
    <source>
        <dbReference type="ARBA" id="ARBA00022989"/>
    </source>
</evidence>
<evidence type="ECO:0000256" key="7">
    <source>
        <dbReference type="ARBA" id="ARBA00022771"/>
    </source>
</evidence>
<evidence type="ECO:0000256" key="8">
    <source>
        <dbReference type="ARBA" id="ARBA00022786"/>
    </source>
</evidence>
<comment type="catalytic activity">
    <reaction evidence="1">
        <text>S-ubiquitinyl-[E2 ubiquitin-conjugating enzyme]-L-cysteine + [acceptor protein]-L-lysine = [E2 ubiquitin-conjugating enzyme]-L-cysteine + N(6)-ubiquitinyl-[acceptor protein]-L-lysine.</text>
        <dbReference type="EC" id="2.3.2.27"/>
    </reaction>
</comment>
<dbReference type="PANTHER" id="PTHR45977:SF4">
    <property type="entry name" value="RING-TYPE DOMAIN-CONTAINING PROTEIN"/>
    <property type="match status" value="1"/>
</dbReference>
<dbReference type="Gene3D" id="3.30.40.10">
    <property type="entry name" value="Zinc/RING finger domain, C3HC4 (zinc finger)"/>
    <property type="match status" value="1"/>
</dbReference>
<dbReference type="CDD" id="cd16454">
    <property type="entry name" value="RING-H2_PA-TM-RING"/>
    <property type="match status" value="1"/>
</dbReference>
<sequence>MKRSLMFSSPPFASLPKLLFSEKSSCIATMSSCFSASEADIETCFSEIIRNPRAVIGYLCFMVFFLVMVMSSDQLSPYNILLWLGLSVCLLAAFLKVFYCKHHQDEIPMSTNNEEMEHEEQQIDVPPFATRQQLPDIRIQLASLDREFDERDYDALRALDNDIVPDAPAMTDEQINALPLFKYKGPSFIDSAYDINSHISSEQFASSSTLIGNEIMAEDALECGVCLEEVNGGELIRRLPCSHQFHASCIYPWLQRHGTCPLCKSNASCEENENGVES</sequence>
<evidence type="ECO:0000256" key="3">
    <source>
        <dbReference type="ARBA" id="ARBA00012483"/>
    </source>
</evidence>
<evidence type="ECO:0000256" key="9">
    <source>
        <dbReference type="ARBA" id="ARBA00022833"/>
    </source>
</evidence>
<feature type="transmembrane region" description="Helical" evidence="13">
    <location>
        <begin position="55"/>
        <end position="72"/>
    </location>
</feature>
<keyword evidence="4" id="KW-0808">Transferase</keyword>
<name>A0A5P1FP80_ASPOF</name>
<dbReference type="InterPro" id="IPR001841">
    <property type="entry name" value="Znf_RING"/>
</dbReference>
<feature type="domain" description="RING-type" evidence="14">
    <location>
        <begin position="223"/>
        <end position="264"/>
    </location>
</feature>
<evidence type="ECO:0000313" key="15">
    <source>
        <dbReference type="EMBL" id="ONK78450.1"/>
    </source>
</evidence>
<keyword evidence="7 12" id="KW-0863">Zinc-finger</keyword>
<comment type="subcellular location">
    <subcellularLocation>
        <location evidence="2">Membrane</location>
        <topology evidence="2">Multi-pass membrane protein</topology>
    </subcellularLocation>
</comment>
<evidence type="ECO:0000256" key="13">
    <source>
        <dbReference type="SAM" id="Phobius"/>
    </source>
</evidence>
<evidence type="ECO:0000256" key="12">
    <source>
        <dbReference type="PROSITE-ProRule" id="PRU00175"/>
    </source>
</evidence>
<reference evidence="16" key="1">
    <citation type="journal article" date="2017" name="Nat. Commun.">
        <title>The asparagus genome sheds light on the origin and evolution of a young Y chromosome.</title>
        <authorList>
            <person name="Harkess A."/>
            <person name="Zhou J."/>
            <person name="Xu C."/>
            <person name="Bowers J.E."/>
            <person name="Van der Hulst R."/>
            <person name="Ayyampalayam S."/>
            <person name="Mercati F."/>
            <person name="Riccardi P."/>
            <person name="McKain M.R."/>
            <person name="Kakrana A."/>
            <person name="Tang H."/>
            <person name="Ray J."/>
            <person name="Groenendijk J."/>
            <person name="Arikit S."/>
            <person name="Mathioni S.M."/>
            <person name="Nakano M."/>
            <person name="Shan H."/>
            <person name="Telgmann-Rauber A."/>
            <person name="Kanno A."/>
            <person name="Yue Z."/>
            <person name="Chen H."/>
            <person name="Li W."/>
            <person name="Chen Y."/>
            <person name="Xu X."/>
            <person name="Zhang Y."/>
            <person name="Luo S."/>
            <person name="Chen H."/>
            <person name="Gao J."/>
            <person name="Mao Z."/>
            <person name="Pires J.C."/>
            <person name="Luo M."/>
            <person name="Kudrna D."/>
            <person name="Wing R.A."/>
            <person name="Meyers B.C."/>
            <person name="Yi K."/>
            <person name="Kong H."/>
            <person name="Lavrijsen P."/>
            <person name="Sunseri F."/>
            <person name="Falavigna A."/>
            <person name="Ye Y."/>
            <person name="Leebens-Mack J.H."/>
            <person name="Chen G."/>
        </authorList>
    </citation>
    <scope>NUCLEOTIDE SEQUENCE [LARGE SCALE GENOMIC DNA]</scope>
    <source>
        <strain evidence="16">cv. DH0086</strain>
    </source>
</reference>
<keyword evidence="8" id="KW-0833">Ubl conjugation pathway</keyword>
<evidence type="ECO:0000313" key="16">
    <source>
        <dbReference type="Proteomes" id="UP000243459"/>
    </source>
</evidence>
<dbReference type="EC" id="2.3.2.27" evidence="3"/>
<keyword evidence="16" id="KW-1185">Reference proteome</keyword>
<keyword evidence="9" id="KW-0862">Zinc</keyword>
<evidence type="ECO:0000256" key="11">
    <source>
        <dbReference type="ARBA" id="ARBA00023136"/>
    </source>
</evidence>
<dbReference type="InterPro" id="IPR013083">
    <property type="entry name" value="Znf_RING/FYVE/PHD"/>
</dbReference>
<dbReference type="GO" id="GO:0016020">
    <property type="term" value="C:membrane"/>
    <property type="evidence" value="ECO:0007669"/>
    <property type="project" value="UniProtKB-SubCell"/>
</dbReference>
<gene>
    <name evidence="15" type="ORF">A4U43_C02F18910</name>
</gene>
<dbReference type="EMBL" id="CM007382">
    <property type="protein sequence ID" value="ONK78450.1"/>
    <property type="molecule type" value="Genomic_DNA"/>
</dbReference>
<dbReference type="Gramene" id="ONK78450">
    <property type="protein sequence ID" value="ONK78450"/>
    <property type="gene ID" value="A4U43_C02F18910"/>
</dbReference>
<dbReference type="GO" id="GO:0006511">
    <property type="term" value="P:ubiquitin-dependent protein catabolic process"/>
    <property type="evidence" value="ECO:0007669"/>
    <property type="project" value="TreeGrafter"/>
</dbReference>
<keyword evidence="11 13" id="KW-0472">Membrane</keyword>
<evidence type="ECO:0000256" key="1">
    <source>
        <dbReference type="ARBA" id="ARBA00000900"/>
    </source>
</evidence>
<evidence type="ECO:0000256" key="2">
    <source>
        <dbReference type="ARBA" id="ARBA00004141"/>
    </source>
</evidence>
<evidence type="ECO:0000259" key="14">
    <source>
        <dbReference type="PROSITE" id="PS50089"/>
    </source>
</evidence>
<feature type="transmembrane region" description="Helical" evidence="13">
    <location>
        <begin position="78"/>
        <end position="99"/>
    </location>
</feature>
<proteinExistence type="predicted"/>
<dbReference type="PANTHER" id="PTHR45977">
    <property type="entry name" value="TARGET OF ERK KINASE MPK-1"/>
    <property type="match status" value="1"/>
</dbReference>
<evidence type="ECO:0000256" key="5">
    <source>
        <dbReference type="ARBA" id="ARBA00022692"/>
    </source>
</evidence>
<organism evidence="15 16">
    <name type="scientific">Asparagus officinalis</name>
    <name type="common">Garden asparagus</name>
    <dbReference type="NCBI Taxonomy" id="4686"/>
    <lineage>
        <taxon>Eukaryota</taxon>
        <taxon>Viridiplantae</taxon>
        <taxon>Streptophyta</taxon>
        <taxon>Embryophyta</taxon>
        <taxon>Tracheophyta</taxon>
        <taxon>Spermatophyta</taxon>
        <taxon>Magnoliopsida</taxon>
        <taxon>Liliopsida</taxon>
        <taxon>Asparagales</taxon>
        <taxon>Asparagaceae</taxon>
        <taxon>Asparagoideae</taxon>
        <taxon>Asparagus</taxon>
    </lineage>
</organism>
<dbReference type="GO" id="GO:0061630">
    <property type="term" value="F:ubiquitin protein ligase activity"/>
    <property type="evidence" value="ECO:0007669"/>
    <property type="project" value="UniProtKB-EC"/>
</dbReference>
<dbReference type="Pfam" id="PF13639">
    <property type="entry name" value="zf-RING_2"/>
    <property type="match status" value="1"/>
</dbReference>
<protein>
    <recommendedName>
        <fullName evidence="3">RING-type E3 ubiquitin transferase</fullName>
        <ecNumber evidence="3">2.3.2.27</ecNumber>
    </recommendedName>
</protein>
<evidence type="ECO:0000256" key="4">
    <source>
        <dbReference type="ARBA" id="ARBA00022679"/>
    </source>
</evidence>
<evidence type="ECO:0000256" key="6">
    <source>
        <dbReference type="ARBA" id="ARBA00022723"/>
    </source>
</evidence>
<dbReference type="AlphaFoldDB" id="A0A5P1FP80"/>
<dbReference type="PROSITE" id="PS50089">
    <property type="entry name" value="ZF_RING_2"/>
    <property type="match status" value="1"/>
</dbReference>
<keyword evidence="6" id="KW-0479">Metal-binding</keyword>
<dbReference type="SUPFAM" id="SSF57850">
    <property type="entry name" value="RING/U-box"/>
    <property type="match status" value="1"/>
</dbReference>
<dbReference type="GO" id="GO:0016567">
    <property type="term" value="P:protein ubiquitination"/>
    <property type="evidence" value="ECO:0007669"/>
    <property type="project" value="TreeGrafter"/>
</dbReference>
<dbReference type="SMART" id="SM00184">
    <property type="entry name" value="RING"/>
    <property type="match status" value="1"/>
</dbReference>
<keyword evidence="5 13" id="KW-0812">Transmembrane</keyword>
<dbReference type="GO" id="GO:0008270">
    <property type="term" value="F:zinc ion binding"/>
    <property type="evidence" value="ECO:0007669"/>
    <property type="project" value="UniProtKB-KW"/>
</dbReference>
<dbReference type="Proteomes" id="UP000243459">
    <property type="component" value="Chromosome 2"/>
</dbReference>
<keyword evidence="10 13" id="KW-1133">Transmembrane helix</keyword>
<accession>A0A5P1FP80</accession>